<accession>A0ABW9XB60</accession>
<name>A0ABW9XB60_9SPHN</name>
<dbReference type="EMBL" id="JAAAPO010000002">
    <property type="protein sequence ID" value="NBC35771.1"/>
    <property type="molecule type" value="Genomic_DNA"/>
</dbReference>
<protein>
    <submittedName>
        <fullName evidence="1">Uncharacterized protein</fullName>
    </submittedName>
</protein>
<dbReference type="InterPro" id="IPR054249">
    <property type="entry name" value="DUF6976"/>
</dbReference>
<gene>
    <name evidence="1" type="ORF">GTZ99_04280</name>
</gene>
<reference evidence="2" key="1">
    <citation type="submission" date="2020-01" db="EMBL/GenBank/DDBJ databases">
        <title>Sphingomonas sp. strain CSW-10.</title>
        <authorList>
            <person name="Chen W.-M."/>
        </authorList>
    </citation>
    <scope>NUCLEOTIDE SEQUENCE [LARGE SCALE GENOMIC DNA]</scope>
    <source>
        <strain evidence="2">FSY-8</strain>
    </source>
</reference>
<sequence length="337" mass="35848">MKSVNLQACDGARLSALMQIADAAALIAAGAPLGIAGRAEALDQLPAGNWVGGTTPYFMTEAGGRIIGEDQVWVRDFSGLGAVRFAAYDVDHLEQITQEAPENGFSLTIIPFQSECHQRFAHDAATYPLAFLRPTVGWIAGFDLGQAGGKAYVYDGRTATRHADRAVVAHIELPADQMASVEIVNLFAPDGVDTIRFDTEGFAITHAIVNGARVPFADYVNARGMADGRLPLVGDYSGAYVNASIKRVDGETVHLYAPVFPGVDYAFAAPVADFAAAFRDRLDGVSQEGAAWSCNCILNFLYGDLEGKTIGGVAGPVTFGEIAYQLVNQTLVQVRVQ</sequence>
<dbReference type="RefSeq" id="WP_161717078.1">
    <property type="nucleotide sequence ID" value="NZ_JAAAPO010000002.1"/>
</dbReference>
<dbReference type="Pfam" id="PF22396">
    <property type="entry name" value="DUF6976"/>
    <property type="match status" value="1"/>
</dbReference>
<comment type="caution">
    <text evidence="1">The sequence shown here is derived from an EMBL/GenBank/DDBJ whole genome shotgun (WGS) entry which is preliminary data.</text>
</comment>
<dbReference type="Proteomes" id="UP000753724">
    <property type="component" value="Unassembled WGS sequence"/>
</dbReference>
<evidence type="ECO:0000313" key="1">
    <source>
        <dbReference type="EMBL" id="NBC35771.1"/>
    </source>
</evidence>
<proteinExistence type="predicted"/>
<keyword evidence="2" id="KW-1185">Reference proteome</keyword>
<organism evidence="1 2">
    <name type="scientific">Novosphingobium ovatum</name>
    <dbReference type="NCBI Taxonomy" id="1908523"/>
    <lineage>
        <taxon>Bacteria</taxon>
        <taxon>Pseudomonadati</taxon>
        <taxon>Pseudomonadota</taxon>
        <taxon>Alphaproteobacteria</taxon>
        <taxon>Sphingomonadales</taxon>
        <taxon>Sphingomonadaceae</taxon>
        <taxon>Novosphingobium</taxon>
    </lineage>
</organism>
<evidence type="ECO:0000313" key="2">
    <source>
        <dbReference type="Proteomes" id="UP000753724"/>
    </source>
</evidence>